<organism evidence="2 3">
    <name type="scientific">Elliptochloris bilobata</name>
    <dbReference type="NCBI Taxonomy" id="381761"/>
    <lineage>
        <taxon>Eukaryota</taxon>
        <taxon>Viridiplantae</taxon>
        <taxon>Chlorophyta</taxon>
        <taxon>core chlorophytes</taxon>
        <taxon>Trebouxiophyceae</taxon>
        <taxon>Trebouxiophyceae incertae sedis</taxon>
        <taxon>Elliptochloris clade</taxon>
        <taxon>Elliptochloris</taxon>
    </lineage>
</organism>
<dbReference type="GO" id="GO:0006364">
    <property type="term" value="P:rRNA processing"/>
    <property type="evidence" value="ECO:0007669"/>
    <property type="project" value="InterPro"/>
</dbReference>
<keyword evidence="3" id="KW-1185">Reference proteome</keyword>
<dbReference type="InterPro" id="IPR053023">
    <property type="entry name" value="FLAP_modulator"/>
</dbReference>
<name>A0AAW1SJP8_9CHLO</name>
<sequence length="580" mass="62378">MSSLRNAVKRKTHKERSQPAARRQYGLLEKKKDYKERADDFHRKEDALRRLRRKAEERNPDEFYFAMEKARTREGVHAKSSVEANKYSQEELRLMKTQDANYVTLKAQAEAKKVERLRGALHFIGAPVQARHTVFVDSEAEAAAFAPEAFFDTPTELLGRTFNRPRRAQLEDAAAVSGMPTGDGGAVPAARLERRRAASYKELLQRQQRQAKLGGLAMRMTLQKQLMGKGTKRKLKPHEQEGSAPNLFTSVLKGLAVAAIAVGLVLGAASPALAARSGGRVGGSSFSSATSYGGGASSFGGSSRSYGGSSLGSGYSGSRSAPALSGGSSINFGWGMVPFGGYGYGGFGGYGYGAPVVASGGGVGFGEILVLGVLAVIAFQVISSLTNAGSESFGGEKVAVAKLQVAMLGSARSLQRQLDCLADRANTSTPAGLHFVLQEAVLALLRNPEYAVYGSSKVRKENGLDSGEDAFNEVSLQERGKFKEETLVNVGGRSRSNRMSRGGGDGMQELIVVTLLVAVQGKLQLPRITSREELVTALNRLGAVREDQLMAMEVLWTPQDESDSYTRDELFLDYPDLNTL</sequence>
<comment type="caution">
    <text evidence="2">The sequence shown here is derived from an EMBL/GenBank/DDBJ whole genome shotgun (WGS) entry which is preliminary data.</text>
</comment>
<accession>A0AAW1SJP8</accession>
<reference evidence="2 3" key="1">
    <citation type="journal article" date="2024" name="Nat. Commun.">
        <title>Phylogenomics reveals the evolutionary origins of lichenization in chlorophyte algae.</title>
        <authorList>
            <person name="Puginier C."/>
            <person name="Libourel C."/>
            <person name="Otte J."/>
            <person name="Skaloud P."/>
            <person name="Haon M."/>
            <person name="Grisel S."/>
            <person name="Petersen M."/>
            <person name="Berrin J.G."/>
            <person name="Delaux P.M."/>
            <person name="Dal Grande F."/>
            <person name="Keller J."/>
        </authorList>
    </citation>
    <scope>NUCLEOTIDE SEQUENCE [LARGE SCALE GENOMIC DNA]</scope>
    <source>
        <strain evidence="2 3">SAG 245.80</strain>
    </source>
</reference>
<dbReference type="Pfam" id="PF07466">
    <property type="entry name" value="DUF1517"/>
    <property type="match status" value="1"/>
</dbReference>
<dbReference type="AlphaFoldDB" id="A0AAW1SJP8"/>
<feature type="region of interest" description="Disordered" evidence="1">
    <location>
        <begin position="1"/>
        <end position="31"/>
    </location>
</feature>
<dbReference type="EMBL" id="JALJOU010000001">
    <property type="protein sequence ID" value="KAK9846505.1"/>
    <property type="molecule type" value="Genomic_DNA"/>
</dbReference>
<gene>
    <name evidence="2" type="ORF">WJX81_005518</name>
</gene>
<dbReference type="PANTHER" id="PTHR33975:SF2">
    <property type="entry name" value="MYELIN-ASSOCIATED OLIGODENDROCYTE BASIC PROTEIN"/>
    <property type="match status" value="1"/>
</dbReference>
<dbReference type="Pfam" id="PF03998">
    <property type="entry name" value="Utp11"/>
    <property type="match status" value="1"/>
</dbReference>
<evidence type="ECO:0000313" key="2">
    <source>
        <dbReference type="EMBL" id="KAK9846505.1"/>
    </source>
</evidence>
<proteinExistence type="predicted"/>
<evidence type="ECO:0008006" key="4">
    <source>
        <dbReference type="Google" id="ProtNLM"/>
    </source>
</evidence>
<evidence type="ECO:0000313" key="3">
    <source>
        <dbReference type="Proteomes" id="UP001445335"/>
    </source>
</evidence>
<dbReference type="InterPro" id="IPR010903">
    <property type="entry name" value="DUF1517"/>
</dbReference>
<dbReference type="GO" id="GO:0032040">
    <property type="term" value="C:small-subunit processome"/>
    <property type="evidence" value="ECO:0007669"/>
    <property type="project" value="InterPro"/>
</dbReference>
<dbReference type="InterPro" id="IPR007144">
    <property type="entry name" value="SSU_processome_Utp11"/>
</dbReference>
<dbReference type="PANTHER" id="PTHR33975">
    <property type="entry name" value="MYELIN-ASSOCIATED OLIGODENDROCYTE BASIC PROTEIN"/>
    <property type="match status" value="1"/>
</dbReference>
<protein>
    <recommendedName>
        <fullName evidence="4">U3 small nucleolar RNA-associated protein 11</fullName>
    </recommendedName>
</protein>
<dbReference type="Proteomes" id="UP001445335">
    <property type="component" value="Unassembled WGS sequence"/>
</dbReference>
<evidence type="ECO:0000256" key="1">
    <source>
        <dbReference type="SAM" id="MobiDB-lite"/>
    </source>
</evidence>